<feature type="domain" description="Bacterial sugar transferase" evidence="3">
    <location>
        <begin position="22"/>
        <end position="215"/>
    </location>
</feature>
<protein>
    <submittedName>
        <fullName evidence="4">Bacterial sugar transferase family protein</fullName>
    </submittedName>
</protein>
<dbReference type="Proteomes" id="UP000019253">
    <property type="component" value="Unassembled WGS sequence"/>
</dbReference>
<dbReference type="OrthoDB" id="9808602at2"/>
<keyword evidence="4" id="KW-0808">Transferase</keyword>
<dbReference type="PATRIC" id="fig|1265819.5.peg.1878"/>
<evidence type="ECO:0000313" key="4">
    <source>
        <dbReference type="EMBL" id="EUJ23140.1"/>
    </source>
</evidence>
<dbReference type="RefSeq" id="WP_036066522.1">
    <property type="nucleotide sequence ID" value="NZ_AODD01000013.1"/>
</dbReference>
<keyword evidence="2" id="KW-1133">Transmembrane helix</keyword>
<comment type="similarity">
    <text evidence="1">Belongs to the bacterial sugar transferase family.</text>
</comment>
<feature type="transmembrane region" description="Helical" evidence="2">
    <location>
        <begin position="20"/>
        <end position="44"/>
    </location>
</feature>
<dbReference type="Pfam" id="PF02397">
    <property type="entry name" value="Bac_transf"/>
    <property type="match status" value="1"/>
</dbReference>
<keyword evidence="2" id="KW-0472">Membrane</keyword>
<comment type="caution">
    <text evidence="4">The sequence shown here is derived from an EMBL/GenBank/DDBJ whole genome shotgun (WGS) entry which is preliminary data.</text>
</comment>
<dbReference type="EMBL" id="AODD01000013">
    <property type="protein sequence ID" value="EUJ23140.1"/>
    <property type="molecule type" value="Genomic_DNA"/>
</dbReference>
<dbReference type="GO" id="GO:0016780">
    <property type="term" value="F:phosphotransferase activity, for other substituted phosphate groups"/>
    <property type="evidence" value="ECO:0007669"/>
    <property type="project" value="TreeGrafter"/>
</dbReference>
<dbReference type="InterPro" id="IPR003362">
    <property type="entry name" value="Bact_transf"/>
</dbReference>
<accession>W7BE96</accession>
<dbReference type="STRING" id="1265819.PGRAN_09416"/>
<dbReference type="PANTHER" id="PTHR30576">
    <property type="entry name" value="COLANIC BIOSYNTHESIS UDP-GLUCOSE LIPID CARRIER TRANSFERASE"/>
    <property type="match status" value="1"/>
</dbReference>
<keyword evidence="2" id="KW-0812">Transmembrane</keyword>
<dbReference type="PANTHER" id="PTHR30576:SF0">
    <property type="entry name" value="UNDECAPRENYL-PHOSPHATE N-ACETYLGALACTOSAMINYL 1-PHOSPHATE TRANSFERASE-RELATED"/>
    <property type="match status" value="1"/>
</dbReference>
<name>W7BE96_9LIST</name>
<dbReference type="AlphaFoldDB" id="W7BE96"/>
<evidence type="ECO:0000256" key="2">
    <source>
        <dbReference type="SAM" id="Phobius"/>
    </source>
</evidence>
<evidence type="ECO:0000259" key="3">
    <source>
        <dbReference type="Pfam" id="PF02397"/>
    </source>
</evidence>
<keyword evidence="5" id="KW-1185">Reference proteome</keyword>
<evidence type="ECO:0000256" key="1">
    <source>
        <dbReference type="ARBA" id="ARBA00006464"/>
    </source>
</evidence>
<gene>
    <name evidence="4" type="ORF">PGRAN_09416</name>
</gene>
<evidence type="ECO:0000313" key="5">
    <source>
        <dbReference type="Proteomes" id="UP000019253"/>
    </source>
</evidence>
<organism evidence="4 5">
    <name type="scientific">Listeria grandensis FSL F6-0971</name>
    <dbReference type="NCBI Taxonomy" id="1265819"/>
    <lineage>
        <taxon>Bacteria</taxon>
        <taxon>Bacillati</taxon>
        <taxon>Bacillota</taxon>
        <taxon>Bacilli</taxon>
        <taxon>Bacillales</taxon>
        <taxon>Listeriaceae</taxon>
        <taxon>Listeria</taxon>
    </lineage>
</organism>
<reference evidence="4 5" key="1">
    <citation type="journal article" date="2014" name="Int. J. Syst. Evol. Microbiol.">
        <title>Listeria floridensis sp. nov., Listeria aquatica sp. nov., Listeria cornellensis sp. nov., Listeria riparia sp. nov. and Listeria grandensis sp. nov., from agricultural and natural environments.</title>
        <authorList>
            <person name="den Bakker H.C."/>
            <person name="Warchocki S."/>
            <person name="Wright E.M."/>
            <person name="Allred A.F."/>
            <person name="Ahlstrom C."/>
            <person name="Manuel C.S."/>
            <person name="Stasiewicz M.J."/>
            <person name="Burrell A."/>
            <person name="Roof S."/>
            <person name="Strawn L."/>
            <person name="Fortes E.D."/>
            <person name="Nightingale K.K."/>
            <person name="Kephart D."/>
            <person name="Wiedmann M."/>
        </authorList>
    </citation>
    <scope>NUCLEOTIDE SEQUENCE [LARGE SCALE GENOMIC DNA]</scope>
    <source>
        <strain evidence="5">FSL F6-971</strain>
    </source>
</reference>
<proteinExistence type="inferred from homology"/>
<sequence>MEKTEIFTLKRKRQRVMAVFIKRLLDIILSVVGLVLAAPIMLIVSICIKLEDKGPAVFMQTRTGKEGVPFSIYKFRSMKVRQEEVVREEHVYAWENGVPDGFVFKDMAGENPNVTRVGAFIRRTSLDELPQLFNVLLGNMSFIGPRPEIPAITSCYSAKQKQRLGIKPGITGWAQVNGRSSVTNGEKMKMDYYYIENYSLGLDIIILFRTVRVVLTSRGAI</sequence>